<proteinExistence type="predicted"/>
<sequence length="38" mass="3920">MLAFPARTPLPDAAVLGARAPARSICCAEGAARRFGFS</sequence>
<comment type="caution">
    <text evidence="1">The sequence shown here is derived from an EMBL/GenBank/DDBJ whole genome shotgun (WGS) entry which is preliminary data.</text>
</comment>
<dbReference type="EMBL" id="LMTR01000065">
    <property type="protein sequence ID" value="KWT67366.1"/>
    <property type="molecule type" value="Genomic_DNA"/>
</dbReference>
<dbReference type="PATRIC" id="fig|121290.4.peg.3327"/>
<accession>A0A109BEP0</accession>
<keyword evidence="2" id="KW-1185">Reference proteome</keyword>
<reference evidence="1 2" key="1">
    <citation type="submission" date="2015-10" db="EMBL/GenBank/DDBJ databases">
        <title>Transcriptomic analysis of a linuron degrading triple-species bacterial consortium.</title>
        <authorList>
            <person name="Albers P."/>
        </authorList>
    </citation>
    <scope>NUCLEOTIDE SEQUENCE [LARGE SCALE GENOMIC DNA]</scope>
    <source>
        <strain evidence="1 2">WDL6</strain>
    </source>
</reference>
<organism evidence="1 2">
    <name type="scientific">Hyphomicrobium sulfonivorans</name>
    <dbReference type="NCBI Taxonomy" id="121290"/>
    <lineage>
        <taxon>Bacteria</taxon>
        <taxon>Pseudomonadati</taxon>
        <taxon>Pseudomonadota</taxon>
        <taxon>Alphaproteobacteria</taxon>
        <taxon>Hyphomicrobiales</taxon>
        <taxon>Hyphomicrobiaceae</taxon>
        <taxon>Hyphomicrobium</taxon>
    </lineage>
</organism>
<evidence type="ECO:0000313" key="1">
    <source>
        <dbReference type="EMBL" id="KWT67366.1"/>
    </source>
</evidence>
<gene>
    <name evidence="1" type="ORF">APY04_1931</name>
</gene>
<dbReference type="Proteomes" id="UP000059074">
    <property type="component" value="Unassembled WGS sequence"/>
</dbReference>
<dbReference type="AlphaFoldDB" id="A0A109BEP0"/>
<name>A0A109BEP0_HYPSL</name>
<evidence type="ECO:0000313" key="2">
    <source>
        <dbReference type="Proteomes" id="UP000059074"/>
    </source>
</evidence>
<protein>
    <submittedName>
        <fullName evidence="1">Uncharacterized protein</fullName>
    </submittedName>
</protein>